<protein>
    <submittedName>
        <fullName evidence="1">Uncharacterized protein</fullName>
    </submittedName>
</protein>
<evidence type="ECO:0000313" key="1">
    <source>
        <dbReference type="EMBL" id="CAE6740909.1"/>
    </source>
</evidence>
<sequence length="153" mass="16823">MSKERNILRVLIGLVLGIGCYLLAGCASGAGGDKVAQEIWEKLTAGEMQDLIVVFDDAAILAEAGQLKKAKGILLDDAEIIRFKAEKYLAMKRAAISRLSPGKIEILKDFEALPIMLLRFHNAEILKMLLSDSFVVQAYKNHPENRVQSDPSP</sequence>
<dbReference type="AlphaFoldDB" id="A0A916F9X8"/>
<evidence type="ECO:0000313" key="2">
    <source>
        <dbReference type="Proteomes" id="UP000675882"/>
    </source>
</evidence>
<name>A0A916F9X8_9PROT</name>
<organism evidence="1 2">
    <name type="scientific">Candidatus Nitrotoga fabula</name>
    <dbReference type="NCBI Taxonomy" id="2182327"/>
    <lineage>
        <taxon>Bacteria</taxon>
        <taxon>Pseudomonadati</taxon>
        <taxon>Pseudomonadota</taxon>
        <taxon>Betaproteobacteria</taxon>
        <taxon>Nitrosomonadales</taxon>
        <taxon>Gallionellaceae</taxon>
        <taxon>Candidatus Nitrotoga</taxon>
    </lineage>
</organism>
<dbReference type="EMBL" id="CAJNBL010000044">
    <property type="protein sequence ID" value="CAE6740909.1"/>
    <property type="molecule type" value="Genomic_DNA"/>
</dbReference>
<keyword evidence="2" id="KW-1185">Reference proteome</keyword>
<dbReference type="Proteomes" id="UP000675882">
    <property type="component" value="Unassembled WGS sequence"/>
</dbReference>
<reference evidence="1" key="1">
    <citation type="submission" date="2021-02" db="EMBL/GenBank/DDBJ databases">
        <authorList>
            <person name="Han P."/>
        </authorList>
    </citation>
    <scope>NUCLEOTIDE SEQUENCE</scope>
    <source>
        <strain evidence="1">Candidatus Nitrotoga sp. ZN8</strain>
    </source>
</reference>
<proteinExistence type="predicted"/>
<comment type="caution">
    <text evidence="1">The sequence shown here is derived from an EMBL/GenBank/DDBJ whole genome shotgun (WGS) entry which is preliminary data.</text>
</comment>
<accession>A0A916F9X8</accession>
<dbReference type="PROSITE" id="PS51257">
    <property type="entry name" value="PROKAR_LIPOPROTEIN"/>
    <property type="match status" value="1"/>
</dbReference>
<dbReference type="RefSeq" id="WP_213036889.1">
    <property type="nucleotide sequence ID" value="NZ_CAJNBL010000044.1"/>
</dbReference>
<gene>
    <name evidence="1" type="ORF">NTGZN8_90092</name>
</gene>